<dbReference type="PANTHER" id="PTHR33273:SF2">
    <property type="entry name" value="ENDONUCLEASE_EXONUCLEASE_PHOSPHATASE DOMAIN-CONTAINING PROTEIN"/>
    <property type="match status" value="1"/>
</dbReference>
<accession>A0A4C1WNY7</accession>
<feature type="domain" description="Pre-C2HC" evidence="2">
    <location>
        <begin position="210"/>
        <end position="279"/>
    </location>
</feature>
<feature type="compositionally biased region" description="Basic residues" evidence="1">
    <location>
        <begin position="38"/>
        <end position="48"/>
    </location>
</feature>
<name>A0A4C1WNY7_EUMVA</name>
<dbReference type="EMBL" id="BGZK01000590">
    <property type="protein sequence ID" value="GBP51835.1"/>
    <property type="molecule type" value="Genomic_DNA"/>
</dbReference>
<dbReference type="Proteomes" id="UP000299102">
    <property type="component" value="Unassembled WGS sequence"/>
</dbReference>
<dbReference type="InterPro" id="IPR006579">
    <property type="entry name" value="Pre_C2HC_dom"/>
</dbReference>
<dbReference type="PANTHER" id="PTHR33273">
    <property type="entry name" value="DOMAIN-CONTAINING PROTEIN, PUTATIVE-RELATED"/>
    <property type="match status" value="1"/>
</dbReference>
<sequence>MGYECPASDLDKFVRTATPVASRATTPASSANSSRNHSPVRRKNKGKRSASSSSEEEATGSDITIVGTDDESGTTSSAASETGTSTGSRPDSFSLVEGKIKKAIRKALKRKKLSDSPPASEMEVDATQVTAAPPAPKPKSPPAQVLATTSSQRWRLIEPQLLPKWAANPPPPLGLNKYLVDFKVQFHTYALEEERKIKVVIRGIPADFPVEEIKADLCNQGFPVLSVHRICRRDGTPLWLVLAVLPKTEEAKNLSRTLNKVCGLSGIRVEAPHKKGGPGQCHRCQLYGHASANCKANPRCVKCLVPHWTRDCPLSRDSEEKPSCVNCGQNHTANYRGCPKAPKFISKNRPNTKRPSYALAPLSRDLINFPALASKKITPVVNFHPAPTPPTNPWTKARTQQPPSATPRPLREANIPPRAAAAGTCCRRFIVVWRRYPNDDGRSPCRIEFGNIRIRGSTPSL</sequence>
<reference evidence="3 4" key="1">
    <citation type="journal article" date="2019" name="Commun. Biol.">
        <title>The bagworm genome reveals a unique fibroin gene that provides high tensile strength.</title>
        <authorList>
            <person name="Kono N."/>
            <person name="Nakamura H."/>
            <person name="Ohtoshi R."/>
            <person name="Tomita M."/>
            <person name="Numata K."/>
            <person name="Arakawa K."/>
        </authorList>
    </citation>
    <scope>NUCLEOTIDE SEQUENCE [LARGE SCALE GENOMIC DNA]</scope>
</reference>
<feature type="region of interest" description="Disordered" evidence="1">
    <location>
        <begin position="108"/>
        <end position="144"/>
    </location>
</feature>
<organism evidence="3 4">
    <name type="scientific">Eumeta variegata</name>
    <name type="common">Bagworm moth</name>
    <name type="synonym">Eumeta japonica</name>
    <dbReference type="NCBI Taxonomy" id="151549"/>
    <lineage>
        <taxon>Eukaryota</taxon>
        <taxon>Metazoa</taxon>
        <taxon>Ecdysozoa</taxon>
        <taxon>Arthropoda</taxon>
        <taxon>Hexapoda</taxon>
        <taxon>Insecta</taxon>
        <taxon>Pterygota</taxon>
        <taxon>Neoptera</taxon>
        <taxon>Endopterygota</taxon>
        <taxon>Lepidoptera</taxon>
        <taxon>Glossata</taxon>
        <taxon>Ditrysia</taxon>
        <taxon>Tineoidea</taxon>
        <taxon>Psychidae</taxon>
        <taxon>Oiketicinae</taxon>
        <taxon>Eumeta</taxon>
    </lineage>
</organism>
<evidence type="ECO:0000313" key="4">
    <source>
        <dbReference type="Proteomes" id="UP000299102"/>
    </source>
</evidence>
<protein>
    <submittedName>
        <fullName evidence="3">Nucleic-acid-binding protein from transposon X-element</fullName>
    </submittedName>
</protein>
<proteinExistence type="predicted"/>
<gene>
    <name evidence="3" type="primary">ORF1</name>
    <name evidence="3" type="ORF">EVAR_88540_1</name>
</gene>
<feature type="compositionally biased region" description="Polar residues" evidence="1">
    <location>
        <begin position="23"/>
        <end position="37"/>
    </location>
</feature>
<dbReference type="Pfam" id="PF07530">
    <property type="entry name" value="PRE_C2HC"/>
    <property type="match status" value="1"/>
</dbReference>
<keyword evidence="4" id="KW-1185">Reference proteome</keyword>
<feature type="compositionally biased region" description="Polar residues" evidence="1">
    <location>
        <begin position="393"/>
        <end position="403"/>
    </location>
</feature>
<feature type="region of interest" description="Disordered" evidence="1">
    <location>
        <begin position="1"/>
        <end position="94"/>
    </location>
</feature>
<comment type="caution">
    <text evidence="3">The sequence shown here is derived from an EMBL/GenBank/DDBJ whole genome shotgun (WGS) entry which is preliminary data.</text>
</comment>
<feature type="region of interest" description="Disordered" evidence="1">
    <location>
        <begin position="385"/>
        <end position="412"/>
    </location>
</feature>
<dbReference type="AlphaFoldDB" id="A0A4C1WNY7"/>
<feature type="compositionally biased region" description="Low complexity" evidence="1">
    <location>
        <begin position="73"/>
        <end position="88"/>
    </location>
</feature>
<evidence type="ECO:0000256" key="1">
    <source>
        <dbReference type="SAM" id="MobiDB-lite"/>
    </source>
</evidence>
<evidence type="ECO:0000313" key="3">
    <source>
        <dbReference type="EMBL" id="GBP51835.1"/>
    </source>
</evidence>
<evidence type="ECO:0000259" key="2">
    <source>
        <dbReference type="SMART" id="SM00596"/>
    </source>
</evidence>
<dbReference type="OrthoDB" id="8446474at2759"/>
<dbReference type="SMART" id="SM00596">
    <property type="entry name" value="PRE_C2HC"/>
    <property type="match status" value="1"/>
</dbReference>